<evidence type="ECO:0000313" key="2">
    <source>
        <dbReference type="EMBL" id="PMD39115.1"/>
    </source>
</evidence>
<dbReference type="OrthoDB" id="202825at2759"/>
<evidence type="ECO:0000313" key="3">
    <source>
        <dbReference type="Proteomes" id="UP000235786"/>
    </source>
</evidence>
<feature type="compositionally biased region" description="Basic and acidic residues" evidence="1">
    <location>
        <begin position="144"/>
        <end position="156"/>
    </location>
</feature>
<reference evidence="2 3" key="1">
    <citation type="submission" date="2016-04" db="EMBL/GenBank/DDBJ databases">
        <title>A degradative enzymes factory behind the ericoid mycorrhizal symbiosis.</title>
        <authorList>
            <consortium name="DOE Joint Genome Institute"/>
            <person name="Martino E."/>
            <person name="Morin E."/>
            <person name="Grelet G."/>
            <person name="Kuo A."/>
            <person name="Kohler A."/>
            <person name="Daghino S."/>
            <person name="Barry K."/>
            <person name="Choi C."/>
            <person name="Cichocki N."/>
            <person name="Clum A."/>
            <person name="Copeland A."/>
            <person name="Hainaut M."/>
            <person name="Haridas S."/>
            <person name="Labutti K."/>
            <person name="Lindquist E."/>
            <person name="Lipzen A."/>
            <person name="Khouja H.-R."/>
            <person name="Murat C."/>
            <person name="Ohm R."/>
            <person name="Olson A."/>
            <person name="Spatafora J."/>
            <person name="Veneault-Fourrey C."/>
            <person name="Henrissat B."/>
            <person name="Grigoriev I."/>
            <person name="Martin F."/>
            <person name="Perotto S."/>
        </authorList>
    </citation>
    <scope>NUCLEOTIDE SEQUENCE [LARGE SCALE GENOMIC DNA]</scope>
    <source>
        <strain evidence="2 3">F</strain>
    </source>
</reference>
<evidence type="ECO:0000256" key="1">
    <source>
        <dbReference type="SAM" id="MobiDB-lite"/>
    </source>
</evidence>
<organism evidence="2 3">
    <name type="scientific">Hyaloscypha variabilis (strain UAMH 11265 / GT02V1 / F)</name>
    <name type="common">Meliniomyces variabilis</name>
    <dbReference type="NCBI Taxonomy" id="1149755"/>
    <lineage>
        <taxon>Eukaryota</taxon>
        <taxon>Fungi</taxon>
        <taxon>Dikarya</taxon>
        <taxon>Ascomycota</taxon>
        <taxon>Pezizomycotina</taxon>
        <taxon>Leotiomycetes</taxon>
        <taxon>Helotiales</taxon>
        <taxon>Hyaloscyphaceae</taxon>
        <taxon>Hyaloscypha</taxon>
        <taxon>Hyaloscypha variabilis</taxon>
    </lineage>
</organism>
<accession>A0A2J6RKS4</accession>
<keyword evidence="3" id="KW-1185">Reference proteome</keyword>
<sequence length="551" mass="61231">MVGKKALIIKIPFSSSSASTIRRANQVAAMEGLRAEPDTPSATAQVAPSSITSHFSQSQLALALAIQKGKPEALSTNEYCQQLRKSIKTGQPLSIDGLCYIDTCEFWKDQYTKIHLENRALQSKILALEQKVQQSTSVSFEKTHDQANHSEGRMEGGDLPVEPLENIGRQDIETSRKRPAQFEEHGAGYHEQGYVAFSSSDDICLSLSNYVFAIKHQRKNLEKASRSSSTLDDVNIIAKSIIQTLTLLESNLPNTCLPLKLLTIDNQDYRTSLLIQQVMYQITFSFLSCFEAMNELCATIPGRAKMPEVVYRMVMFCNKALNLRRSLGNLQAQFEVDQDAQRPRQKRSRVEPREYTVTKYLANCLVSILDGIEWKVGRPGHADLLEGMLFCVLEEAGRLVSEAVFAEHVATSDNPGNISKTNDPMLQKSINHESRYLVQILQAAVGGTKKRELIAQVLAQGNPDSNEQRRLAGSAMSLALSGDLLSKTRKLLQSTLVRSAVGESNLETLRLPTPPLEETDMPLETNGQIEKYGSEWLVQSVWGIIGWDLIA</sequence>
<protein>
    <submittedName>
        <fullName evidence="2">Uncharacterized protein</fullName>
    </submittedName>
</protein>
<name>A0A2J6RKS4_HYAVF</name>
<proteinExistence type="predicted"/>
<dbReference type="EMBL" id="KZ613947">
    <property type="protein sequence ID" value="PMD39115.1"/>
    <property type="molecule type" value="Genomic_DNA"/>
</dbReference>
<dbReference type="AlphaFoldDB" id="A0A2J6RKS4"/>
<feature type="region of interest" description="Disordered" evidence="1">
    <location>
        <begin position="144"/>
        <end position="163"/>
    </location>
</feature>
<dbReference type="Proteomes" id="UP000235786">
    <property type="component" value="Unassembled WGS sequence"/>
</dbReference>
<gene>
    <name evidence="2" type="ORF">L207DRAFT_635082</name>
</gene>